<comment type="catalytic activity">
    <reaction evidence="13">
        <text>2 a Fe(II)-siderophore + NADP(+) + H(+) = 2 a Fe(III)-siderophore + NADPH</text>
        <dbReference type="Rhea" id="RHEA:28795"/>
        <dbReference type="Rhea" id="RHEA-COMP:11342"/>
        <dbReference type="Rhea" id="RHEA-COMP:11344"/>
        <dbReference type="ChEBI" id="CHEBI:15378"/>
        <dbReference type="ChEBI" id="CHEBI:29033"/>
        <dbReference type="ChEBI" id="CHEBI:29034"/>
        <dbReference type="ChEBI" id="CHEBI:57783"/>
        <dbReference type="ChEBI" id="CHEBI:58349"/>
        <dbReference type="EC" id="1.16.1.9"/>
    </reaction>
</comment>
<evidence type="ECO:0000256" key="6">
    <source>
        <dbReference type="ARBA" id="ARBA00022692"/>
    </source>
</evidence>
<feature type="transmembrane region" description="Helical" evidence="15">
    <location>
        <begin position="155"/>
        <end position="178"/>
    </location>
</feature>
<feature type="transmembrane region" description="Helical" evidence="15">
    <location>
        <begin position="237"/>
        <end position="258"/>
    </location>
</feature>
<dbReference type="PANTHER" id="PTHR32361:SF9">
    <property type="entry name" value="FERRIC REDUCTASE TRANSMEMBRANE COMPONENT 3-RELATED"/>
    <property type="match status" value="1"/>
</dbReference>
<keyword evidence="7" id="KW-0249">Electron transport</keyword>
<dbReference type="InterPro" id="IPR017938">
    <property type="entry name" value="Riboflavin_synthase-like_b-brl"/>
</dbReference>
<feature type="domain" description="FAD-binding FR-type" evidence="16">
    <location>
        <begin position="371"/>
        <end position="519"/>
    </location>
</feature>
<organism evidence="17 18">
    <name type="scientific">Postia placenta MAD-698-R-SB12</name>
    <dbReference type="NCBI Taxonomy" id="670580"/>
    <lineage>
        <taxon>Eukaryota</taxon>
        <taxon>Fungi</taxon>
        <taxon>Dikarya</taxon>
        <taxon>Basidiomycota</taxon>
        <taxon>Agaricomycotina</taxon>
        <taxon>Agaricomycetes</taxon>
        <taxon>Polyporales</taxon>
        <taxon>Adustoporiaceae</taxon>
        <taxon>Rhodonia</taxon>
    </lineage>
</organism>
<dbReference type="GO" id="GO:0006826">
    <property type="term" value="P:iron ion transport"/>
    <property type="evidence" value="ECO:0007669"/>
    <property type="project" value="TreeGrafter"/>
</dbReference>
<dbReference type="GeneID" id="36326858"/>
<feature type="transmembrane region" description="Helical" evidence="15">
    <location>
        <begin position="43"/>
        <end position="65"/>
    </location>
</feature>
<dbReference type="Proteomes" id="UP000194127">
    <property type="component" value="Unassembled WGS sequence"/>
</dbReference>
<keyword evidence="8 15" id="KW-1133">Transmembrane helix</keyword>
<dbReference type="InterPro" id="IPR039261">
    <property type="entry name" value="FNR_nucleotide-bd"/>
</dbReference>
<feature type="region of interest" description="Disordered" evidence="14">
    <location>
        <begin position="699"/>
        <end position="845"/>
    </location>
</feature>
<comment type="similarity">
    <text evidence="2">Belongs to the ferric reductase (FRE) family.</text>
</comment>
<evidence type="ECO:0000256" key="11">
    <source>
        <dbReference type="ARBA" id="ARBA00023136"/>
    </source>
</evidence>
<feature type="compositionally biased region" description="Polar residues" evidence="14">
    <location>
        <begin position="765"/>
        <end position="778"/>
    </location>
</feature>
<keyword evidence="4" id="KW-0813">Transport</keyword>
<dbReference type="InterPro" id="IPR013112">
    <property type="entry name" value="FAD-bd_8"/>
</dbReference>
<feature type="compositionally biased region" description="Polar residues" evidence="14">
    <location>
        <begin position="790"/>
        <end position="805"/>
    </location>
</feature>
<feature type="transmembrane region" description="Helical" evidence="15">
    <location>
        <begin position="114"/>
        <end position="135"/>
    </location>
</feature>
<dbReference type="EC" id="1.16.1.9" evidence="3"/>
<dbReference type="RefSeq" id="XP_024342037.1">
    <property type="nucleotide sequence ID" value="XM_024481908.1"/>
</dbReference>
<dbReference type="GO" id="GO:0005886">
    <property type="term" value="C:plasma membrane"/>
    <property type="evidence" value="ECO:0007669"/>
    <property type="project" value="UniProtKB-SubCell"/>
</dbReference>
<proteinExistence type="inferred from homology"/>
<feature type="transmembrane region" description="Helical" evidence="15">
    <location>
        <begin position="199"/>
        <end position="217"/>
    </location>
</feature>
<evidence type="ECO:0000256" key="9">
    <source>
        <dbReference type="ARBA" id="ARBA00023002"/>
    </source>
</evidence>
<keyword evidence="11 15" id="KW-0472">Membrane</keyword>
<dbReference type="STRING" id="670580.A0A1X6NA53"/>
<reference evidence="17 18" key="1">
    <citation type="submission" date="2017-04" db="EMBL/GenBank/DDBJ databases">
        <title>Genome Sequence of the Model Brown-Rot Fungus Postia placenta SB12.</title>
        <authorList>
            <consortium name="DOE Joint Genome Institute"/>
            <person name="Gaskell J."/>
            <person name="Kersten P."/>
            <person name="Larrondo L.F."/>
            <person name="Canessa P."/>
            <person name="Martinez D."/>
            <person name="Hibbett D."/>
            <person name="Schmoll M."/>
            <person name="Kubicek C.P."/>
            <person name="Martinez A.T."/>
            <person name="Yadav J."/>
            <person name="Master E."/>
            <person name="Magnuson J.K."/>
            <person name="James T."/>
            <person name="Yaver D."/>
            <person name="Berka R."/>
            <person name="Labutti K."/>
            <person name="Lipzen A."/>
            <person name="Aerts A."/>
            <person name="Barry K."/>
            <person name="Henrissat B."/>
            <person name="Blanchette R."/>
            <person name="Grigoriev I."/>
            <person name="Cullen D."/>
        </authorList>
    </citation>
    <scope>NUCLEOTIDE SEQUENCE [LARGE SCALE GENOMIC DNA]</scope>
    <source>
        <strain evidence="17 18">MAD-698-R-SB12</strain>
    </source>
</reference>
<evidence type="ECO:0000256" key="12">
    <source>
        <dbReference type="ARBA" id="ARBA00023180"/>
    </source>
</evidence>
<dbReference type="PROSITE" id="PS51384">
    <property type="entry name" value="FAD_FR"/>
    <property type="match status" value="1"/>
</dbReference>
<keyword evidence="6 15" id="KW-0812">Transmembrane</keyword>
<comment type="subcellular location">
    <subcellularLocation>
        <location evidence="1">Cell membrane</location>
        <topology evidence="1">Multi-pass membrane protein</topology>
    </subcellularLocation>
</comment>
<dbReference type="EMBL" id="KZ110593">
    <property type="protein sequence ID" value="OSX65243.1"/>
    <property type="molecule type" value="Genomic_DNA"/>
</dbReference>
<evidence type="ECO:0000256" key="1">
    <source>
        <dbReference type="ARBA" id="ARBA00004651"/>
    </source>
</evidence>
<dbReference type="Pfam" id="PF08022">
    <property type="entry name" value="FAD_binding_8"/>
    <property type="match status" value="1"/>
</dbReference>
<evidence type="ECO:0000313" key="17">
    <source>
        <dbReference type="EMBL" id="OSX65243.1"/>
    </source>
</evidence>
<dbReference type="CDD" id="cd06186">
    <property type="entry name" value="NOX_Duox_like_FAD_NADP"/>
    <property type="match status" value="1"/>
</dbReference>
<feature type="compositionally biased region" description="Pro residues" evidence="14">
    <location>
        <begin position="746"/>
        <end position="757"/>
    </location>
</feature>
<evidence type="ECO:0000256" key="14">
    <source>
        <dbReference type="SAM" id="MobiDB-lite"/>
    </source>
</evidence>
<dbReference type="InterPro" id="IPR051410">
    <property type="entry name" value="Ferric/Cupric_Reductase"/>
</dbReference>
<dbReference type="SFLD" id="SFLDS00052">
    <property type="entry name" value="Ferric_Reductase_Domain"/>
    <property type="match status" value="2"/>
</dbReference>
<dbReference type="GO" id="GO:0015677">
    <property type="term" value="P:copper ion import"/>
    <property type="evidence" value="ECO:0007669"/>
    <property type="project" value="TreeGrafter"/>
</dbReference>
<keyword evidence="18" id="KW-1185">Reference proteome</keyword>
<keyword evidence="12" id="KW-0325">Glycoprotein</keyword>
<feature type="compositionally biased region" description="Low complexity" evidence="14">
    <location>
        <begin position="726"/>
        <end position="736"/>
    </location>
</feature>
<evidence type="ECO:0000259" key="16">
    <source>
        <dbReference type="PROSITE" id="PS51384"/>
    </source>
</evidence>
<gene>
    <name evidence="17" type="ORF">POSPLADRAFT_1065152</name>
</gene>
<feature type="transmembrane region" description="Helical" evidence="15">
    <location>
        <begin position="527"/>
        <end position="546"/>
    </location>
</feature>
<protein>
    <recommendedName>
        <fullName evidence="3">ferric-chelate reductase (NADPH)</fullName>
        <ecNumber evidence="3">1.16.1.9</ecNumber>
    </recommendedName>
</protein>
<dbReference type="GO" id="GO:0006879">
    <property type="term" value="P:intracellular iron ion homeostasis"/>
    <property type="evidence" value="ECO:0007669"/>
    <property type="project" value="TreeGrafter"/>
</dbReference>
<dbReference type="InterPro" id="IPR013121">
    <property type="entry name" value="Fe_red_NAD-bd_6"/>
</dbReference>
<dbReference type="Pfam" id="PF08030">
    <property type="entry name" value="NAD_binding_6"/>
    <property type="match status" value="1"/>
</dbReference>
<keyword evidence="9" id="KW-0560">Oxidoreductase</keyword>
<evidence type="ECO:0000256" key="13">
    <source>
        <dbReference type="ARBA" id="ARBA00048483"/>
    </source>
</evidence>
<dbReference type="InterPro" id="IPR013130">
    <property type="entry name" value="Fe3_Rdtase_TM_dom"/>
</dbReference>
<keyword evidence="5" id="KW-1003">Cell membrane</keyword>
<feature type="transmembrane region" description="Helical" evidence="15">
    <location>
        <begin position="265"/>
        <end position="282"/>
    </location>
</feature>
<evidence type="ECO:0000256" key="4">
    <source>
        <dbReference type="ARBA" id="ARBA00022448"/>
    </source>
</evidence>
<evidence type="ECO:0000256" key="2">
    <source>
        <dbReference type="ARBA" id="ARBA00006278"/>
    </source>
</evidence>
<evidence type="ECO:0000256" key="10">
    <source>
        <dbReference type="ARBA" id="ARBA00023065"/>
    </source>
</evidence>
<dbReference type="AlphaFoldDB" id="A0A1X6NA53"/>
<evidence type="ECO:0000256" key="8">
    <source>
        <dbReference type="ARBA" id="ARBA00022989"/>
    </source>
</evidence>
<dbReference type="SUPFAM" id="SSF63380">
    <property type="entry name" value="Riboflavin synthase domain-like"/>
    <property type="match status" value="1"/>
</dbReference>
<dbReference type="GO" id="GO:0052851">
    <property type="term" value="F:ferric-chelate reductase (NADPH) activity"/>
    <property type="evidence" value="ECO:0007669"/>
    <property type="project" value="UniProtKB-EC"/>
</dbReference>
<evidence type="ECO:0000313" key="18">
    <source>
        <dbReference type="Proteomes" id="UP000194127"/>
    </source>
</evidence>
<dbReference type="InterPro" id="IPR017927">
    <property type="entry name" value="FAD-bd_FR_type"/>
</dbReference>
<evidence type="ECO:0000256" key="5">
    <source>
        <dbReference type="ARBA" id="ARBA00022475"/>
    </source>
</evidence>
<dbReference type="Gene3D" id="3.40.50.80">
    <property type="entry name" value="Nucleotide-binding domain of ferredoxin-NADP reductase (FNR) module"/>
    <property type="match status" value="1"/>
</dbReference>
<evidence type="ECO:0000256" key="15">
    <source>
        <dbReference type="SAM" id="Phobius"/>
    </source>
</evidence>
<evidence type="ECO:0000256" key="3">
    <source>
        <dbReference type="ARBA" id="ARBA00012668"/>
    </source>
</evidence>
<dbReference type="PANTHER" id="PTHR32361">
    <property type="entry name" value="FERRIC/CUPRIC REDUCTASE TRANSMEMBRANE COMPONENT"/>
    <property type="match status" value="1"/>
</dbReference>
<sequence>MASQSPTSTIPLTAYPTTPYFADDVEWITAYLDIHVLSTASMVYAYILWIILAIIVFGCAASHLLGPTTSSLGARWYKWAVRRRTWRKQHALRIAQQRGDPHRQPLPLPSNAQILTLTVLVIATMALAFVGPDYFAPGSRIWNAWWTSGNRTGLIAFALFPLCVLLALKAPPFAVLALPFVAQLHFDKLAWIHKWIGRLIWLLSALHVALWSVQLLVEKRSSTGQFVYTYAFQYRNFIYGWIAFGVMTLLVASSFRPIRQLHYELFYCLHILLVPLTLIFSALHHPPVWYWCWAALAVWAGERLWRSIWWMQANGYFGGMVAPPPSNRLHKVPTRNGDALPEALEMSNLRSPTSPSKLRHYSSPSAPKFAIDVHQARTTTKVSFGASGRYVAPPGFAHAELLPGRTVRLRLITPGYLPWAPGQHFLLRVPAVSGLTTHPFTNATVCDQEAPTDEGRELVFLIRAKNGWTKRLWDTVAQMVARGHGHVPGESLPASYDVPGRGVLLRTYVDGPFGSAARARWGSYSTVLIVAGGSGVSFGLSILQYMCLCLAGRDGQSLGGKKGGWGQPGFRTTRVRFVWLVREFSHIQWCATLLRRCMSMIPASELQVDIFVTNVKPSLNRLSDMHYLPDSPDGLAPPVPRFAREERNVLRKKRDRPSSIASIDDSDTDSFVDLSYYTGDFNEGGELGHEEHVLDLTNFEGDDDTALPGESQFNQTVKREGKLRRAASQSALALLSKGKRKRPVEHPPMPTQMPPSPSTVRLVDYSTSLEESSPTYEGSPNDGPFEQDIGTLTSPHSGSSSTTVLSPDAPFPTSTPTLRLHESYPPGEALSSPSSSSGIPMLARPRSTASHVSEYSDAGSLAALVAEIDTKGGDHLRLELDELEMQDVGIVAEHARPGKPKLDRILEDEVGRARGPILVGCCGPLSLNAMMRKTIAAQIDPGRIRRGDLSGSITLISEDFEY</sequence>
<name>A0A1X6NA53_9APHY</name>
<dbReference type="OrthoDB" id="10006946at2759"/>
<keyword evidence="10" id="KW-0406">Ion transport</keyword>
<dbReference type="Pfam" id="PF01794">
    <property type="entry name" value="Ferric_reduct"/>
    <property type="match status" value="1"/>
</dbReference>
<evidence type="ECO:0000256" key="7">
    <source>
        <dbReference type="ARBA" id="ARBA00022982"/>
    </source>
</evidence>
<accession>A0A1X6NA53</accession>